<evidence type="ECO:0000313" key="1">
    <source>
        <dbReference type="EMBL" id="GMF01522.1"/>
    </source>
</evidence>
<proteinExistence type="predicted"/>
<comment type="caution">
    <text evidence="1">The sequence shown here is derived from an EMBL/GenBank/DDBJ whole genome shotgun (WGS) entry which is preliminary data.</text>
</comment>
<reference evidence="1" key="1">
    <citation type="submission" date="2023-04" db="EMBL/GenBank/DDBJ databases">
        <title>Ambrosiozyma monospora NBRC 10751.</title>
        <authorList>
            <person name="Ichikawa N."/>
            <person name="Sato H."/>
            <person name="Tonouchi N."/>
        </authorList>
    </citation>
    <scope>NUCLEOTIDE SEQUENCE</scope>
    <source>
        <strain evidence="1">NBRC 10751</strain>
    </source>
</reference>
<keyword evidence="2" id="KW-1185">Reference proteome</keyword>
<sequence>MSHLIQLNKIDFDPSTSTPFNGCNSNNYITDESFLLNVLDDASFNSTLTANHKPSRPSLPTQVVSTIIQPSTNHILEEVRTILKSLPPHIFILYQKGYTQWFQRLVYVYQQLDDARISFENELLTKAERKKAIKMCAHLLNIVPKYISVSNRVSQSKDIAGYESIVARDEETGELFKEGYEMAIDSAKLAQNQLLSALSTDFPMEYSNAQIFPQKSTKFEPDCPSHVFVSFKSLNGLTDNID</sequence>
<protein>
    <submittedName>
        <fullName evidence="1">Unnamed protein product</fullName>
    </submittedName>
</protein>
<name>A0ACB5U4K6_AMBMO</name>
<evidence type="ECO:0000313" key="2">
    <source>
        <dbReference type="Proteomes" id="UP001165064"/>
    </source>
</evidence>
<organism evidence="1 2">
    <name type="scientific">Ambrosiozyma monospora</name>
    <name type="common">Yeast</name>
    <name type="synonym">Endomycopsis monosporus</name>
    <dbReference type="NCBI Taxonomy" id="43982"/>
    <lineage>
        <taxon>Eukaryota</taxon>
        <taxon>Fungi</taxon>
        <taxon>Dikarya</taxon>
        <taxon>Ascomycota</taxon>
        <taxon>Saccharomycotina</taxon>
        <taxon>Pichiomycetes</taxon>
        <taxon>Pichiales</taxon>
        <taxon>Pichiaceae</taxon>
        <taxon>Ambrosiozyma</taxon>
    </lineage>
</organism>
<dbReference type="EMBL" id="BSXS01011932">
    <property type="protein sequence ID" value="GMF01522.1"/>
    <property type="molecule type" value="Genomic_DNA"/>
</dbReference>
<dbReference type="Proteomes" id="UP001165064">
    <property type="component" value="Unassembled WGS sequence"/>
</dbReference>
<accession>A0ACB5U4K6</accession>
<gene>
    <name evidence="1" type="ORF">Amon02_001127900</name>
</gene>